<protein>
    <recommendedName>
        <fullName evidence="4">Secreted protein</fullName>
    </recommendedName>
</protein>
<evidence type="ECO:0000313" key="3">
    <source>
        <dbReference type="Proteomes" id="UP001432222"/>
    </source>
</evidence>
<dbReference type="Proteomes" id="UP001432222">
    <property type="component" value="Chromosome"/>
</dbReference>
<sequence>MTFWDQLPALVGVVVGSVGSYTAASLTERSRWRRGRAERWDDRRFQIYASYGKILKAQIRIAQRLGATRNFEGVTDPLEIEDGLAELARAESERATEWESMLLVGDAATVEAARSWHEECWNLELYARGLRSDAAGWVRAEERLSHARDRFYLCARKDLGIAGPPPPSGNWPRAWQHAEPDGATDPGTSAP</sequence>
<organism evidence="2 3">
    <name type="scientific">Kitasatospora purpeofusca</name>
    <dbReference type="NCBI Taxonomy" id="67352"/>
    <lineage>
        <taxon>Bacteria</taxon>
        <taxon>Bacillati</taxon>
        <taxon>Actinomycetota</taxon>
        <taxon>Actinomycetes</taxon>
        <taxon>Kitasatosporales</taxon>
        <taxon>Streptomycetaceae</taxon>
        <taxon>Kitasatospora</taxon>
    </lineage>
</organism>
<feature type="region of interest" description="Disordered" evidence="1">
    <location>
        <begin position="163"/>
        <end position="191"/>
    </location>
</feature>
<proteinExistence type="predicted"/>
<dbReference type="EMBL" id="CP108110">
    <property type="protein sequence ID" value="WUQ82341.1"/>
    <property type="molecule type" value="Genomic_DNA"/>
</dbReference>
<reference evidence="2" key="1">
    <citation type="submission" date="2022-10" db="EMBL/GenBank/DDBJ databases">
        <title>The complete genomes of actinobacterial strains from the NBC collection.</title>
        <authorList>
            <person name="Joergensen T.S."/>
            <person name="Alvarez Arevalo M."/>
            <person name="Sterndorff E.B."/>
            <person name="Faurdal D."/>
            <person name="Vuksanovic O."/>
            <person name="Mourched A.-S."/>
            <person name="Charusanti P."/>
            <person name="Shaw S."/>
            <person name="Blin K."/>
            <person name="Weber T."/>
        </authorList>
    </citation>
    <scope>NUCLEOTIDE SEQUENCE</scope>
    <source>
        <strain evidence="2">NBC_00222</strain>
    </source>
</reference>
<accession>A0ABZ1TUP0</accession>
<evidence type="ECO:0008006" key="4">
    <source>
        <dbReference type="Google" id="ProtNLM"/>
    </source>
</evidence>
<name>A0ABZ1TUP0_9ACTN</name>
<evidence type="ECO:0000313" key="2">
    <source>
        <dbReference type="EMBL" id="WUQ82341.1"/>
    </source>
</evidence>
<keyword evidence="3" id="KW-1185">Reference proteome</keyword>
<evidence type="ECO:0000256" key="1">
    <source>
        <dbReference type="SAM" id="MobiDB-lite"/>
    </source>
</evidence>
<dbReference type="RefSeq" id="WP_328953408.1">
    <property type="nucleotide sequence ID" value="NZ_CP108110.1"/>
</dbReference>
<gene>
    <name evidence="2" type="ORF">OHA16_04740</name>
</gene>